<evidence type="ECO:0000313" key="1">
    <source>
        <dbReference type="Proteomes" id="UP000887580"/>
    </source>
</evidence>
<proteinExistence type="predicted"/>
<dbReference type="WBParaSite" id="PS1159_v2.g2305.t1">
    <property type="protein sequence ID" value="PS1159_v2.g2305.t1"/>
    <property type="gene ID" value="PS1159_v2.g2305"/>
</dbReference>
<sequence>MNYTNYADCFLPVISPASPAIANKFCRLPGSLVSITSQAREDFIVDSFFTKDNPLYGEKRFNIGLHKSASDGKWK</sequence>
<dbReference type="Proteomes" id="UP000887580">
    <property type="component" value="Unplaced"/>
</dbReference>
<reference evidence="2" key="1">
    <citation type="submission" date="2022-11" db="UniProtKB">
        <authorList>
            <consortium name="WormBaseParasite"/>
        </authorList>
    </citation>
    <scope>IDENTIFICATION</scope>
</reference>
<protein>
    <submittedName>
        <fullName evidence="2">Uncharacterized protein</fullName>
    </submittedName>
</protein>
<accession>A0AC35G149</accession>
<name>A0AC35G149_9BILA</name>
<evidence type="ECO:0000313" key="2">
    <source>
        <dbReference type="WBParaSite" id="PS1159_v2.g2305.t1"/>
    </source>
</evidence>
<organism evidence="1 2">
    <name type="scientific">Panagrolaimus sp. PS1159</name>
    <dbReference type="NCBI Taxonomy" id="55785"/>
    <lineage>
        <taxon>Eukaryota</taxon>
        <taxon>Metazoa</taxon>
        <taxon>Ecdysozoa</taxon>
        <taxon>Nematoda</taxon>
        <taxon>Chromadorea</taxon>
        <taxon>Rhabditida</taxon>
        <taxon>Tylenchina</taxon>
        <taxon>Panagrolaimomorpha</taxon>
        <taxon>Panagrolaimoidea</taxon>
        <taxon>Panagrolaimidae</taxon>
        <taxon>Panagrolaimus</taxon>
    </lineage>
</organism>